<keyword evidence="4" id="KW-1003">Cell membrane</keyword>
<dbReference type="Gene3D" id="2.70.150.10">
    <property type="entry name" value="Calcium-transporting ATPase, cytoplasmic transduction domain A"/>
    <property type="match status" value="1"/>
</dbReference>
<comment type="catalytic activity">
    <reaction evidence="18">
        <text>Ca(2+)(in) + ATP + H2O = Ca(2+)(out) + ADP + phosphate + H(+)</text>
        <dbReference type="Rhea" id="RHEA:18105"/>
        <dbReference type="ChEBI" id="CHEBI:15377"/>
        <dbReference type="ChEBI" id="CHEBI:15378"/>
        <dbReference type="ChEBI" id="CHEBI:29108"/>
        <dbReference type="ChEBI" id="CHEBI:30616"/>
        <dbReference type="ChEBI" id="CHEBI:43474"/>
        <dbReference type="ChEBI" id="CHEBI:456216"/>
        <dbReference type="EC" id="7.2.2.10"/>
    </reaction>
</comment>
<dbReference type="NCBIfam" id="TIGR01494">
    <property type="entry name" value="ATPase_P-type"/>
    <property type="match status" value="3"/>
</dbReference>
<feature type="region of interest" description="Disordered" evidence="19">
    <location>
        <begin position="1128"/>
        <end position="1175"/>
    </location>
</feature>
<evidence type="ECO:0000256" key="5">
    <source>
        <dbReference type="ARBA" id="ARBA00022553"/>
    </source>
</evidence>
<dbReference type="InterPro" id="IPR036412">
    <property type="entry name" value="HAD-like_sf"/>
</dbReference>
<evidence type="ECO:0000256" key="10">
    <source>
        <dbReference type="ARBA" id="ARBA00022837"/>
    </source>
</evidence>
<dbReference type="InterPro" id="IPR059000">
    <property type="entry name" value="ATPase_P-type_domA"/>
</dbReference>
<evidence type="ECO:0000256" key="15">
    <source>
        <dbReference type="ARBA" id="ARBA00022989"/>
    </source>
</evidence>
<dbReference type="Pfam" id="PF08282">
    <property type="entry name" value="Hydrolase_3"/>
    <property type="match status" value="1"/>
</dbReference>
<keyword evidence="11 18" id="KW-0067">ATP-binding</keyword>
<evidence type="ECO:0000256" key="12">
    <source>
        <dbReference type="ARBA" id="ARBA00022842"/>
    </source>
</evidence>
<comment type="similarity">
    <text evidence="2 18">Belongs to the cation transport ATPase (P-type) (TC 3.A.3) family. Type IIB subfamily.</text>
</comment>
<evidence type="ECO:0000256" key="17">
    <source>
        <dbReference type="ARBA" id="ARBA00023136"/>
    </source>
</evidence>
<keyword evidence="14" id="KW-1278">Translocase</keyword>
<evidence type="ECO:0000256" key="8">
    <source>
        <dbReference type="ARBA" id="ARBA00022723"/>
    </source>
</evidence>
<dbReference type="InterPro" id="IPR018303">
    <property type="entry name" value="ATPase_P-typ_P_site"/>
</dbReference>
<dbReference type="Pfam" id="PF12424">
    <property type="entry name" value="ATP_Ca_trans_C"/>
    <property type="match status" value="1"/>
</dbReference>
<dbReference type="Pfam" id="PF00122">
    <property type="entry name" value="E1-E2_ATPase"/>
    <property type="match status" value="1"/>
</dbReference>
<protein>
    <recommendedName>
        <fullName evidence="18">Calcium-transporting ATPase</fullName>
        <ecNumber evidence="18">7.2.2.10</ecNumber>
    </recommendedName>
</protein>
<feature type="transmembrane region" description="Helical" evidence="18">
    <location>
        <begin position="925"/>
        <end position="943"/>
    </location>
</feature>
<feature type="compositionally biased region" description="Low complexity" evidence="19">
    <location>
        <begin position="1150"/>
        <end position="1165"/>
    </location>
</feature>
<dbReference type="InterPro" id="IPR004014">
    <property type="entry name" value="ATPase_P-typ_cation-transptr_N"/>
</dbReference>
<evidence type="ECO:0000256" key="2">
    <source>
        <dbReference type="ARBA" id="ARBA00006124"/>
    </source>
</evidence>
<dbReference type="GeneID" id="117677866"/>
<dbReference type="Gene3D" id="1.20.1110.10">
    <property type="entry name" value="Calcium-transporting ATPase, transmembrane domain"/>
    <property type="match status" value="3"/>
</dbReference>
<dbReference type="PANTHER" id="PTHR24093:SF377">
    <property type="entry name" value="PLASMA MEMBRANE CALCIUM-TRANSPORTING ATPASE 2"/>
    <property type="match status" value="1"/>
</dbReference>
<feature type="transmembrane region" description="Helical" evidence="18">
    <location>
        <begin position="372"/>
        <end position="393"/>
    </location>
</feature>
<comment type="caution">
    <text evidence="18">Lacks conserved residue(s) required for the propagation of feature annotation.</text>
</comment>
<dbReference type="SUPFAM" id="SSF81660">
    <property type="entry name" value="Metal cation-transporting ATPase, ATP-binding domain N"/>
    <property type="match status" value="1"/>
</dbReference>
<proteinExistence type="inferred from homology"/>
<dbReference type="InterPro" id="IPR006408">
    <property type="entry name" value="P-type_ATPase_IIB"/>
</dbReference>
<evidence type="ECO:0000256" key="13">
    <source>
        <dbReference type="ARBA" id="ARBA00022860"/>
    </source>
</evidence>
<evidence type="ECO:0000256" key="19">
    <source>
        <dbReference type="SAM" id="MobiDB-lite"/>
    </source>
</evidence>
<dbReference type="NCBIfam" id="TIGR01517">
    <property type="entry name" value="ATPase-IIB_Ca"/>
    <property type="match status" value="1"/>
</dbReference>
<dbReference type="InterPro" id="IPR008250">
    <property type="entry name" value="ATPase_P-typ_transduc_dom_A_sf"/>
</dbReference>
<keyword evidence="12" id="KW-0460">Magnesium</keyword>
<reference evidence="22" key="1">
    <citation type="submission" date="2025-08" db="UniProtKB">
        <authorList>
            <consortium name="RefSeq"/>
        </authorList>
    </citation>
    <scope>IDENTIFICATION</scope>
    <source>
        <tissue evidence="22">Blood</tissue>
    </source>
</reference>
<dbReference type="SUPFAM" id="SSF81653">
    <property type="entry name" value="Calcium ATPase, transduction domain A"/>
    <property type="match status" value="1"/>
</dbReference>
<sequence>MGDMTNSDFYSKNQRNEANHAGEFGCTLQDLRSLMELRGMEAVVKIKETYGDTEGLCRHLNTSPIEGLPGTTADLDKRRLIFGKNFIPPKKPKTFLQLVWEALQDVTLIILEIAAIISLGLSFYHPPGEGNEACAAAAGGAEDEGEAEAGWIEGAAILLSVICVVLVTAFNDWSKEKQFRGLQSRIEQEQKFTLVRGGQVIQIPVAEIVVGDIAQVKYGDLLPTDGVFIQGNDLKIDESSLTGESDQVRKSVDKDPMLLSGTHVMEGSGRMLVTAVGVNSQTGIIFTLLGAGEEEEKKDKKGKMQDGNMENSQNKAKQQDGAAAMEMQPLKSAEGGEGDDKDKRKANISKKEKSVLQGKLTKLAVQIGKAGLVMSAITVIILVLYFTIENFVVKKNQWLPECTPVYVQYFVKFFIIGVTVLVVAVPEGLPLAVTISLAYSVKKMMKDNNLVRHLDACETMGNATAICSDKTGTLTTNRMTVVQAFVGDVHYKEIPDPDSISAKTMDLLVNSIAINSAYTTKILPPEKEGGLPRQVGNKTECGLLGFVVDLKQDYQLVRNQMPEEKLYKVYTFNSVRKSMSTVIKMPDDSFRMYSKGASEIVLKKCSKILNAAGEIRIFRPRDRDEMVKKVIEPMACDGLRTICVAFRDFPSDPEPEWDNENDILTDLTCICVVGIEDPVRPEVPEAIRKCQRAGITVRMVTGDNINTARAIAVKCGIIHPGEDFLCIEGKDFNRRIRNEKGDIEQERIDKIWPKLRVLARSSPTDKHTLVKGIIDSTQVEQRQVVAVTGDGTNDGPALKKADVGFAMGIAGTDVAKEASDIILTDDNFSSIVKAVMWGRNVYDSISKFLQFQLTVNVVAVIVAFTGACITQDSPLKAVQMLWVNLIMDTFASLALATEPPTESLLLRKPYGRNKPLISRTMMKNILGHAVYQLTLIFTLLFVGEKMFTIDSGRNAPLHSPPSEHYTIIFNTFVMMQLFNEINARKIHGERNVFDGIFRNPIFCTIVLGTFAVQIVIVQFGGKPFSCSPLELDQWMWCVFIGLGELVWGQVIATIPTSRLKFLKEAGGLTLKEEVPEEEMSEDVEEIDHAERELRRGQILWFRGLNRIQTQIEVVNTFKSGTSFQGALRRQSSVTSQNQDVTNISSPSHVSLSNALSSPTSTPAAAVGHPRREGIP</sequence>
<keyword evidence="17 18" id="KW-0472">Membrane</keyword>
<keyword evidence="15 18" id="KW-1133">Transmembrane helix</keyword>
<dbReference type="PANTHER" id="PTHR24093">
    <property type="entry name" value="CATION TRANSPORTING ATPASE"/>
    <property type="match status" value="1"/>
</dbReference>
<evidence type="ECO:0000256" key="1">
    <source>
        <dbReference type="ARBA" id="ARBA00004651"/>
    </source>
</evidence>
<dbReference type="InterPro" id="IPR001757">
    <property type="entry name" value="P_typ_ATPase"/>
</dbReference>
<dbReference type="SFLD" id="SFLDF00027">
    <property type="entry name" value="p-type_atpase"/>
    <property type="match status" value="1"/>
</dbReference>
<feature type="transmembrane region" description="Helical" evidence="18">
    <location>
        <begin position="413"/>
        <end position="439"/>
    </location>
</feature>
<dbReference type="InterPro" id="IPR023298">
    <property type="entry name" value="ATPase_P-typ_TM_dom_sf"/>
</dbReference>
<dbReference type="SFLD" id="SFLDG00002">
    <property type="entry name" value="C1.7:_P-type_atpase_like"/>
    <property type="match status" value="1"/>
</dbReference>
<dbReference type="PROSITE" id="PS00154">
    <property type="entry name" value="ATPASE_E1_E2"/>
    <property type="match status" value="1"/>
</dbReference>
<keyword evidence="13" id="KW-0112">Calmodulin-binding</keyword>
<feature type="transmembrane region" description="Helical" evidence="18">
    <location>
        <begin position="963"/>
        <end position="981"/>
    </location>
</feature>
<evidence type="ECO:0000256" key="4">
    <source>
        <dbReference type="ARBA" id="ARBA00022475"/>
    </source>
</evidence>
<evidence type="ECO:0000313" key="21">
    <source>
        <dbReference type="Proteomes" id="UP001652622"/>
    </source>
</evidence>
<feature type="region of interest" description="Disordered" evidence="19">
    <location>
        <begin position="296"/>
        <end position="324"/>
    </location>
</feature>
<evidence type="ECO:0000256" key="6">
    <source>
        <dbReference type="ARBA" id="ARBA00022568"/>
    </source>
</evidence>
<dbReference type="EC" id="7.2.2.10" evidence="18"/>
<dbReference type="InterPro" id="IPR006068">
    <property type="entry name" value="ATPase_P-typ_cation-transptr_C"/>
</dbReference>
<evidence type="ECO:0000256" key="3">
    <source>
        <dbReference type="ARBA" id="ARBA00022448"/>
    </source>
</evidence>
<dbReference type="InterPro" id="IPR044492">
    <property type="entry name" value="P_typ_ATPase_HD_dom"/>
</dbReference>
<dbReference type="Pfam" id="PF00689">
    <property type="entry name" value="Cation_ATPase_C"/>
    <property type="match status" value="1"/>
</dbReference>
<evidence type="ECO:0000259" key="20">
    <source>
        <dbReference type="SMART" id="SM00831"/>
    </source>
</evidence>
<dbReference type="CDD" id="cd02081">
    <property type="entry name" value="P-type_ATPase_Ca_PMCA-like"/>
    <property type="match status" value="1"/>
</dbReference>
<keyword evidence="5" id="KW-0597">Phosphoprotein</keyword>
<comment type="subcellular location">
    <subcellularLocation>
        <location evidence="1">Cell membrane</location>
        <topology evidence="1">Multi-pass membrane protein</topology>
    </subcellularLocation>
    <subcellularLocation>
        <location evidence="18">Membrane</location>
        <topology evidence="18">Multi-pass membrane protein</topology>
    </subcellularLocation>
</comment>
<dbReference type="SMART" id="SM00831">
    <property type="entry name" value="Cation_ATPase_N"/>
    <property type="match status" value="1"/>
</dbReference>
<organism evidence="21 22">
    <name type="scientific">Pantherophis guttatus</name>
    <name type="common">Corn snake</name>
    <name type="synonym">Elaphe guttata</name>
    <dbReference type="NCBI Taxonomy" id="94885"/>
    <lineage>
        <taxon>Eukaryota</taxon>
        <taxon>Metazoa</taxon>
        <taxon>Chordata</taxon>
        <taxon>Craniata</taxon>
        <taxon>Vertebrata</taxon>
        <taxon>Euteleostomi</taxon>
        <taxon>Lepidosauria</taxon>
        <taxon>Squamata</taxon>
        <taxon>Bifurcata</taxon>
        <taxon>Unidentata</taxon>
        <taxon>Episquamata</taxon>
        <taxon>Toxicofera</taxon>
        <taxon>Serpentes</taxon>
        <taxon>Colubroidea</taxon>
        <taxon>Colubridae</taxon>
        <taxon>Colubrinae</taxon>
        <taxon>Pantherophis</taxon>
    </lineage>
</organism>
<keyword evidence="6 18" id="KW-0109">Calcium transport</keyword>
<dbReference type="PRINTS" id="PR00121">
    <property type="entry name" value="NAKATPASE"/>
</dbReference>
<feature type="transmembrane region" description="Helical" evidence="18">
    <location>
        <begin position="1001"/>
        <end position="1021"/>
    </location>
</feature>
<dbReference type="SUPFAM" id="SSF56784">
    <property type="entry name" value="HAD-like"/>
    <property type="match status" value="1"/>
</dbReference>
<keyword evidence="10 18" id="KW-0106">Calcium</keyword>
<dbReference type="Pfam" id="PF00690">
    <property type="entry name" value="Cation_ATPase_N"/>
    <property type="match status" value="1"/>
</dbReference>
<dbReference type="PRINTS" id="PR00119">
    <property type="entry name" value="CATATPASE"/>
</dbReference>
<dbReference type="Pfam" id="PF13246">
    <property type="entry name" value="Cation_ATPase"/>
    <property type="match status" value="1"/>
</dbReference>
<dbReference type="RefSeq" id="XP_060544358.1">
    <property type="nucleotide sequence ID" value="XM_060688375.1"/>
</dbReference>
<keyword evidence="8" id="KW-0479">Metal-binding</keyword>
<keyword evidence="3 18" id="KW-0813">Transport</keyword>
<dbReference type="InterPro" id="IPR023299">
    <property type="entry name" value="ATPase_P-typ_cyto_dom_N"/>
</dbReference>
<accession>A0ABM3Z7K8</accession>
<evidence type="ECO:0000256" key="18">
    <source>
        <dbReference type="RuleBase" id="RU361146"/>
    </source>
</evidence>
<dbReference type="Proteomes" id="UP001652622">
    <property type="component" value="Unplaced"/>
</dbReference>
<feature type="transmembrane region" description="Helical" evidence="18">
    <location>
        <begin position="1033"/>
        <end position="1054"/>
    </location>
</feature>
<keyword evidence="9 18" id="KW-0547">Nucleotide-binding</keyword>
<comment type="function">
    <text evidence="18">Catalyzes the hydrolysis of ATP coupled with the transport of calcium.</text>
</comment>
<feature type="compositionally biased region" description="Polar residues" evidence="19">
    <location>
        <begin position="1128"/>
        <end position="1149"/>
    </location>
</feature>
<dbReference type="SUPFAM" id="SSF81665">
    <property type="entry name" value="Calcium ATPase, transmembrane domain M"/>
    <property type="match status" value="1"/>
</dbReference>
<dbReference type="InterPro" id="IPR022141">
    <property type="entry name" value="ATP_Ca_trans_C"/>
</dbReference>
<dbReference type="InterPro" id="IPR023214">
    <property type="entry name" value="HAD_sf"/>
</dbReference>
<gene>
    <name evidence="22" type="primary">ATP2B2</name>
</gene>
<feature type="domain" description="Cation-transporting P-type ATPase N-terminal" evidence="20">
    <location>
        <begin position="47"/>
        <end position="123"/>
    </location>
</feature>
<dbReference type="Gene3D" id="3.40.50.1000">
    <property type="entry name" value="HAD superfamily/HAD-like"/>
    <property type="match status" value="1"/>
</dbReference>
<evidence type="ECO:0000256" key="9">
    <source>
        <dbReference type="ARBA" id="ARBA00022741"/>
    </source>
</evidence>
<evidence type="ECO:0000256" key="16">
    <source>
        <dbReference type="ARBA" id="ARBA00023065"/>
    </source>
</evidence>
<evidence type="ECO:0000256" key="11">
    <source>
        <dbReference type="ARBA" id="ARBA00022840"/>
    </source>
</evidence>
<keyword evidence="16 18" id="KW-0406">Ion transport</keyword>
<evidence type="ECO:0000256" key="7">
    <source>
        <dbReference type="ARBA" id="ARBA00022692"/>
    </source>
</evidence>
<evidence type="ECO:0000313" key="22">
    <source>
        <dbReference type="RefSeq" id="XP_060544358.1"/>
    </source>
</evidence>
<evidence type="ECO:0000256" key="14">
    <source>
        <dbReference type="ARBA" id="ARBA00022967"/>
    </source>
</evidence>
<dbReference type="Gene3D" id="3.40.1110.10">
    <property type="entry name" value="Calcium-transporting ATPase, cytoplasmic domain N"/>
    <property type="match status" value="1"/>
</dbReference>
<keyword evidence="21" id="KW-1185">Reference proteome</keyword>
<dbReference type="SFLD" id="SFLDS00003">
    <property type="entry name" value="Haloacid_Dehalogenase"/>
    <property type="match status" value="1"/>
</dbReference>
<name>A0ABM3Z7K8_PANGU</name>
<keyword evidence="7 18" id="KW-0812">Transmembrane</keyword>